<accession>A0A8H4NTH8</accession>
<sequence length="154" mass="16971">MNAINALGTTLYIPFDDEPPLDIGELINLRLGRSTAGFPRQLNSGRNVFSPSFTTFNIRHWHRLHWELRGEIMGERFNVTGAVPLKILAPSDELGQPVQSSLVGSGSDMDAIAGPSMQRNESWIQPPDEEQAPPSFAQVQKEDSKASAAKEPFL</sequence>
<evidence type="ECO:0000313" key="3">
    <source>
        <dbReference type="Proteomes" id="UP000605986"/>
    </source>
</evidence>
<gene>
    <name evidence="2" type="ORF">F53441_11364</name>
</gene>
<reference evidence="2" key="1">
    <citation type="submission" date="2020-01" db="EMBL/GenBank/DDBJ databases">
        <title>Identification and distribution of gene clusters putatively required for synthesis of sphingolipid metabolism inhibitors in phylogenetically diverse species of the filamentous fungus Fusarium.</title>
        <authorList>
            <person name="Kim H.-S."/>
            <person name="Busman M."/>
            <person name="Brown D.W."/>
            <person name="Divon H."/>
            <person name="Uhlig S."/>
            <person name="Proctor R.H."/>
        </authorList>
    </citation>
    <scope>NUCLEOTIDE SEQUENCE</scope>
    <source>
        <strain evidence="2">NRRL 53441</strain>
    </source>
</reference>
<protein>
    <submittedName>
        <fullName evidence="2">Uncharacterized protein</fullName>
    </submittedName>
</protein>
<dbReference type="AlphaFoldDB" id="A0A8H4NTH8"/>
<dbReference type="OrthoDB" id="2333384at2759"/>
<feature type="region of interest" description="Disordered" evidence="1">
    <location>
        <begin position="97"/>
        <end position="154"/>
    </location>
</feature>
<proteinExistence type="predicted"/>
<name>A0A8H4NTH8_9HYPO</name>
<evidence type="ECO:0000256" key="1">
    <source>
        <dbReference type="SAM" id="MobiDB-lite"/>
    </source>
</evidence>
<dbReference type="EMBL" id="JAADJG010000562">
    <property type="protein sequence ID" value="KAF4443761.1"/>
    <property type="molecule type" value="Genomic_DNA"/>
</dbReference>
<keyword evidence="3" id="KW-1185">Reference proteome</keyword>
<evidence type="ECO:0000313" key="2">
    <source>
        <dbReference type="EMBL" id="KAF4443761.1"/>
    </source>
</evidence>
<comment type="caution">
    <text evidence="2">The sequence shown here is derived from an EMBL/GenBank/DDBJ whole genome shotgun (WGS) entry which is preliminary data.</text>
</comment>
<organism evidence="2 3">
    <name type="scientific">Fusarium austroafricanum</name>
    <dbReference type="NCBI Taxonomy" id="2364996"/>
    <lineage>
        <taxon>Eukaryota</taxon>
        <taxon>Fungi</taxon>
        <taxon>Dikarya</taxon>
        <taxon>Ascomycota</taxon>
        <taxon>Pezizomycotina</taxon>
        <taxon>Sordariomycetes</taxon>
        <taxon>Hypocreomycetidae</taxon>
        <taxon>Hypocreales</taxon>
        <taxon>Nectriaceae</taxon>
        <taxon>Fusarium</taxon>
        <taxon>Fusarium concolor species complex</taxon>
    </lineage>
</organism>
<dbReference type="Proteomes" id="UP000605986">
    <property type="component" value="Unassembled WGS sequence"/>
</dbReference>